<dbReference type="Proteomes" id="UP000648722">
    <property type="component" value="Unassembled WGS sequence"/>
</dbReference>
<name>A0ABQ1Y0H1_9PROT</name>
<dbReference type="InterPro" id="IPR023361">
    <property type="entry name" value="DUF1285_beta_roll_sf"/>
</dbReference>
<dbReference type="InterPro" id="IPR048341">
    <property type="entry name" value="DUF1285_N"/>
</dbReference>
<evidence type="ECO:0008006" key="5">
    <source>
        <dbReference type="Google" id="ProtNLM"/>
    </source>
</evidence>
<dbReference type="Pfam" id="PF06938">
    <property type="entry name" value="DUF1285_N"/>
    <property type="match status" value="1"/>
</dbReference>
<comment type="caution">
    <text evidence="3">The sequence shown here is derived from an EMBL/GenBank/DDBJ whole genome shotgun (WGS) entry which is preliminary data.</text>
</comment>
<evidence type="ECO:0000259" key="1">
    <source>
        <dbReference type="Pfam" id="PF06938"/>
    </source>
</evidence>
<feature type="domain" description="DUF1285" evidence="1">
    <location>
        <begin position="26"/>
        <end position="91"/>
    </location>
</feature>
<evidence type="ECO:0000313" key="3">
    <source>
        <dbReference type="EMBL" id="GGH08044.1"/>
    </source>
</evidence>
<evidence type="ECO:0000313" key="4">
    <source>
        <dbReference type="Proteomes" id="UP000648722"/>
    </source>
</evidence>
<feature type="domain" description="DUF1285" evidence="2">
    <location>
        <begin position="95"/>
        <end position="188"/>
    </location>
</feature>
<sequence>MGSQRTEMDGMQSLLKAAREAGKGLPPVDRWHPEYCGEMDMVIRRDGSWWHEGTRIGREALVRLFARILRKDEDGETYLVTPAEKIRIKVEAGHFLAVRVDALGEGREQKLVFTTDHDERVLAGREHPLRVEFGADGEPEPYVHVRGRLEALLTRPVYYELANLAVEGTDANGRKALGVWSDGVFVPLDQG</sequence>
<dbReference type="PIRSF" id="PIRSF029557">
    <property type="entry name" value="UCP029557"/>
    <property type="match status" value="1"/>
</dbReference>
<dbReference type="InterPro" id="IPR048342">
    <property type="entry name" value="DUF1285_C"/>
</dbReference>
<evidence type="ECO:0000259" key="2">
    <source>
        <dbReference type="Pfam" id="PF21028"/>
    </source>
</evidence>
<protein>
    <recommendedName>
        <fullName evidence="5">DUF1285 domain-containing protein</fullName>
    </recommendedName>
</protein>
<dbReference type="Gene3D" id="3.10.540.10">
    <property type="entry name" value="duf1285 like domain"/>
    <property type="match status" value="1"/>
</dbReference>
<accession>A0ABQ1Y0H1</accession>
<dbReference type="Gene3D" id="2.30.270.10">
    <property type="entry name" value="duf1285 protein"/>
    <property type="match status" value="1"/>
</dbReference>
<gene>
    <name evidence="3" type="ORF">GCM10007420_26080</name>
</gene>
<dbReference type="Pfam" id="PF21028">
    <property type="entry name" value="DUF1285_C"/>
    <property type="match status" value="1"/>
</dbReference>
<dbReference type="InterPro" id="IPR010707">
    <property type="entry name" value="DUF1285"/>
</dbReference>
<proteinExistence type="predicted"/>
<reference evidence="4" key="1">
    <citation type="journal article" date="2019" name="Int. J. Syst. Evol. Microbiol.">
        <title>The Global Catalogue of Microorganisms (GCM) 10K type strain sequencing project: providing services to taxonomists for standard genome sequencing and annotation.</title>
        <authorList>
            <consortium name="The Broad Institute Genomics Platform"/>
            <consortium name="The Broad Institute Genome Sequencing Center for Infectious Disease"/>
            <person name="Wu L."/>
            <person name="Ma J."/>
        </authorList>
    </citation>
    <scope>NUCLEOTIDE SEQUENCE [LARGE SCALE GENOMIC DNA]</scope>
    <source>
        <strain evidence="4">CGMCC 1.12766</strain>
    </source>
</reference>
<organism evidence="3 4">
    <name type="scientific">Glycocaulis albus</name>
    <dbReference type="NCBI Taxonomy" id="1382801"/>
    <lineage>
        <taxon>Bacteria</taxon>
        <taxon>Pseudomonadati</taxon>
        <taxon>Pseudomonadota</taxon>
        <taxon>Alphaproteobacteria</taxon>
        <taxon>Maricaulales</taxon>
        <taxon>Maricaulaceae</taxon>
        <taxon>Glycocaulis</taxon>
    </lineage>
</organism>
<keyword evidence="4" id="KW-1185">Reference proteome</keyword>
<dbReference type="EMBL" id="BMFS01000016">
    <property type="protein sequence ID" value="GGH08044.1"/>
    <property type="molecule type" value="Genomic_DNA"/>
</dbReference>